<dbReference type="InterPro" id="IPR027417">
    <property type="entry name" value="P-loop_NTPase"/>
</dbReference>
<dbReference type="SUPFAM" id="SSF52540">
    <property type="entry name" value="P-loop containing nucleoside triphosphate hydrolases"/>
    <property type="match status" value="1"/>
</dbReference>
<proteinExistence type="predicted"/>
<evidence type="ECO:0000313" key="1">
    <source>
        <dbReference type="EMBL" id="NDL62241.1"/>
    </source>
</evidence>
<dbReference type="Gene3D" id="3.40.50.300">
    <property type="entry name" value="P-loop containing nucleotide triphosphate hydrolases"/>
    <property type="match status" value="1"/>
</dbReference>
<dbReference type="Pfam" id="PF13671">
    <property type="entry name" value="AAA_33"/>
    <property type="match status" value="1"/>
</dbReference>
<comment type="caution">
    <text evidence="1">The sequence shown here is derived from an EMBL/GenBank/DDBJ whole genome shotgun (WGS) entry which is preliminary data.</text>
</comment>
<dbReference type="Proteomes" id="UP000461443">
    <property type="component" value="Unassembled WGS sequence"/>
</dbReference>
<accession>A0A845SHZ7</accession>
<reference evidence="1 2" key="1">
    <citation type="submission" date="2019-12" db="EMBL/GenBank/DDBJ databases">
        <authorList>
            <person name="Lee S.D."/>
        </authorList>
    </citation>
    <scope>NUCLEOTIDE SEQUENCE [LARGE SCALE GENOMIC DNA]</scope>
    <source>
        <strain evidence="1 2">SAP-6</strain>
    </source>
</reference>
<dbReference type="AlphaFoldDB" id="A0A845SHZ7"/>
<name>A0A845SHZ7_9GAMM</name>
<evidence type="ECO:0000313" key="2">
    <source>
        <dbReference type="Proteomes" id="UP000461443"/>
    </source>
</evidence>
<reference evidence="1 2" key="2">
    <citation type="submission" date="2020-02" db="EMBL/GenBank/DDBJ databases">
        <title>The new genus of Enterobacteriales.</title>
        <authorList>
            <person name="Kim I.S."/>
        </authorList>
    </citation>
    <scope>NUCLEOTIDE SEQUENCE [LARGE SCALE GENOMIC DNA]</scope>
    <source>
        <strain evidence="1 2">SAP-6</strain>
    </source>
</reference>
<organism evidence="1 2">
    <name type="scientific">Acerihabitans arboris</name>
    <dbReference type="NCBI Taxonomy" id="2691583"/>
    <lineage>
        <taxon>Bacteria</taxon>
        <taxon>Pseudomonadati</taxon>
        <taxon>Pseudomonadota</taxon>
        <taxon>Gammaproteobacteria</taxon>
        <taxon>Enterobacterales</taxon>
        <taxon>Pectobacteriaceae</taxon>
        <taxon>Acerihabitans</taxon>
    </lineage>
</organism>
<gene>
    <name evidence="1" type="ORF">GRH90_05675</name>
</gene>
<dbReference type="EMBL" id="WUBS01000003">
    <property type="protein sequence ID" value="NDL62241.1"/>
    <property type="molecule type" value="Genomic_DNA"/>
</dbReference>
<sequence>MSDKSAANDINRFTRVNDAKVSPHGQQVDENGKRIIMVNGIPASGKSALAERLSQQAGWLKLSLDGIKNPFLQHLDGVDRAFNRTLGKASYQVIWSIVADAPAGSTFIVDAWFGFQPRELLRDYLAQAGVTRLVEVWCQISAERVAGRYAARLGERLPGHPGAEYIAELRALAERAGPMQLGPVYSVDQDRDQPPDVGIIYDWILHQLPRSKIA</sequence>
<protein>
    <submittedName>
        <fullName evidence="1">AAA family ATPase</fullName>
    </submittedName>
</protein>
<keyword evidence="2" id="KW-1185">Reference proteome</keyword>